<reference evidence="2 3" key="1">
    <citation type="submission" date="2020-08" db="EMBL/GenBank/DDBJ databases">
        <title>Genomic Encyclopedia of Type Strains, Phase IV (KMG-IV): sequencing the most valuable type-strain genomes for metagenomic binning, comparative biology and taxonomic classification.</title>
        <authorList>
            <person name="Goeker M."/>
        </authorList>
    </citation>
    <scope>NUCLEOTIDE SEQUENCE [LARGE SCALE GENOMIC DNA]</scope>
    <source>
        <strain evidence="2 3">DSM 23562</strain>
    </source>
</reference>
<feature type="transmembrane region" description="Helical" evidence="1">
    <location>
        <begin position="353"/>
        <end position="374"/>
    </location>
</feature>
<keyword evidence="1" id="KW-1133">Transmembrane helix</keyword>
<organism evidence="2 3">
    <name type="scientific">Armatimonas rosea</name>
    <dbReference type="NCBI Taxonomy" id="685828"/>
    <lineage>
        <taxon>Bacteria</taxon>
        <taxon>Bacillati</taxon>
        <taxon>Armatimonadota</taxon>
        <taxon>Armatimonadia</taxon>
        <taxon>Armatimonadales</taxon>
        <taxon>Armatimonadaceae</taxon>
        <taxon>Armatimonas</taxon>
    </lineage>
</organism>
<feature type="transmembrane region" description="Helical" evidence="1">
    <location>
        <begin position="232"/>
        <end position="252"/>
    </location>
</feature>
<dbReference type="RefSeq" id="WP_184200337.1">
    <property type="nucleotide sequence ID" value="NZ_JACHGW010000003.1"/>
</dbReference>
<evidence type="ECO:0008006" key="4">
    <source>
        <dbReference type="Google" id="ProtNLM"/>
    </source>
</evidence>
<accession>A0A7W9W8F6</accession>
<dbReference type="EMBL" id="JACHGW010000003">
    <property type="protein sequence ID" value="MBB6052080.1"/>
    <property type="molecule type" value="Genomic_DNA"/>
</dbReference>
<comment type="caution">
    <text evidence="2">The sequence shown here is derived from an EMBL/GenBank/DDBJ whole genome shotgun (WGS) entry which is preliminary data.</text>
</comment>
<evidence type="ECO:0000313" key="3">
    <source>
        <dbReference type="Proteomes" id="UP000520814"/>
    </source>
</evidence>
<dbReference type="AlphaFoldDB" id="A0A7W9W8F6"/>
<keyword evidence="1" id="KW-0472">Membrane</keyword>
<feature type="transmembrane region" description="Helical" evidence="1">
    <location>
        <begin position="118"/>
        <end position="138"/>
    </location>
</feature>
<feature type="transmembrane region" description="Helical" evidence="1">
    <location>
        <begin position="192"/>
        <end position="225"/>
    </location>
</feature>
<evidence type="ECO:0000313" key="2">
    <source>
        <dbReference type="EMBL" id="MBB6052080.1"/>
    </source>
</evidence>
<feature type="transmembrane region" description="Helical" evidence="1">
    <location>
        <begin position="412"/>
        <end position="432"/>
    </location>
</feature>
<feature type="transmembrane region" description="Helical" evidence="1">
    <location>
        <begin position="150"/>
        <end position="180"/>
    </location>
</feature>
<feature type="transmembrane region" description="Helical" evidence="1">
    <location>
        <begin position="452"/>
        <end position="473"/>
    </location>
</feature>
<dbReference type="Proteomes" id="UP000520814">
    <property type="component" value="Unassembled WGS sequence"/>
</dbReference>
<name>A0A7W9W8F6_ARMRO</name>
<gene>
    <name evidence="2" type="ORF">HNQ39_003890</name>
</gene>
<protein>
    <recommendedName>
        <fullName evidence="4">Membrane protein YfhO</fullName>
    </recommendedName>
</protein>
<feature type="transmembrane region" description="Helical" evidence="1">
    <location>
        <begin position="325"/>
        <end position="344"/>
    </location>
</feature>
<keyword evidence="1" id="KW-0812">Transmembrane</keyword>
<keyword evidence="3" id="KW-1185">Reference proteome</keyword>
<feature type="transmembrane region" description="Helical" evidence="1">
    <location>
        <begin position="386"/>
        <end position="405"/>
    </location>
</feature>
<sequence length="681" mass="72126">MRARGLVAAFLLFLTLLLFHRPLFLGEAFLPADQLTHLAPWKGTQRPPVAWNVLRFDGITQFYPWRLQVARSWRQGQLPLTNPYAFSSEGGTPLLANSQSAPLYPPNLIFTLLGETNLWYGFGLSAALHLLLAAAGIYRLARALGVSRTGALLACTTFSLSAPVICWLSLPTFLCAAAWLPWLLLAIHRRSALSAGLLGGLVLLSGHLQVALFVLLSAGAYAIVLYGRSAKAWGGIAVAGALALCLAAPQVLPSLELSKQSHRAATGRPDLELFRTKSALGLPPQSLLTFTAPNFFGNPTQGSGVYWNANRFPDGGIAPNNYAEWANYIGVVPLLLALLGAMAAPKARFFAGLALYTLLMAFGTWANLPFFFLVPGWAQTDNPGRILVISAFALALLAGFGLDALPKASVRLRLGVLVGVVFSLAIGLALAMNHVSSLPKTTNITWADVLAMGLPGLMLAVVWLVLGAAVLLLGPKQPLVRPVAVGLAALDLLSWGWGYNTTLPAKAVYPVTPGIAWLQSHAKDALIAPLNDQWSNGIEPPLNAVLPPNSLTVYGLHDLAGYDSLFYKTAKDRIQAATSGDNPCPQQNGNIVFIKTVEAAVALGAKYIVASPDRPLVPAFEVVYSGPDLVIYHNPAGTDAPPPSTTVPGSLKLGLALSGLALLAYSSASIAKARSKSSSVL</sequence>
<proteinExistence type="predicted"/>
<evidence type="ECO:0000256" key="1">
    <source>
        <dbReference type="SAM" id="Phobius"/>
    </source>
</evidence>